<proteinExistence type="predicted"/>
<evidence type="ECO:0000313" key="3">
    <source>
        <dbReference type="Proteomes" id="UP000673383"/>
    </source>
</evidence>
<dbReference type="EMBL" id="JAFICZ010000001">
    <property type="protein sequence ID" value="MBP1299680.1"/>
    <property type="molecule type" value="Genomic_DNA"/>
</dbReference>
<name>A0A4Y3ZSR8_BRAEL</name>
<dbReference type="RefSeq" id="WP_016842032.1">
    <property type="nucleotide sequence ID" value="NZ_BJNL01000119.1"/>
</dbReference>
<evidence type="ECO:0000313" key="4">
    <source>
        <dbReference type="Proteomes" id="UP001565471"/>
    </source>
</evidence>
<accession>A0A4Y3ZSR8</accession>
<dbReference type="Proteomes" id="UP001565471">
    <property type="component" value="Unassembled WGS sequence"/>
</dbReference>
<reference evidence="2 4" key="2">
    <citation type="submission" date="2024-07" db="EMBL/GenBank/DDBJ databases">
        <title>Genomic Encyclopedia of Type Strains, Phase V (KMG-V): Genome sequencing to study the core and pangenomes of soil and plant-associated prokaryotes.</title>
        <authorList>
            <person name="Whitman W."/>
        </authorList>
    </citation>
    <scope>NUCLEOTIDE SEQUENCE [LARGE SCALE GENOMIC DNA]</scope>
    <source>
        <strain evidence="2 4">USDA 415</strain>
    </source>
</reference>
<dbReference type="GeneID" id="92956807"/>
<protein>
    <submittedName>
        <fullName evidence="1">Uncharacterized protein</fullName>
    </submittedName>
</protein>
<comment type="caution">
    <text evidence="1">The sequence shown here is derived from an EMBL/GenBank/DDBJ whole genome shotgun (WGS) entry which is preliminary data.</text>
</comment>
<dbReference type="AlphaFoldDB" id="A0A4Y3ZSR8"/>
<reference evidence="1" key="1">
    <citation type="submission" date="2021-02" db="EMBL/GenBank/DDBJ databases">
        <title>Genomic Encyclopedia of Type Strains, Phase IV (KMG-V): Genome sequencing to study the core and pangenomes of soil and plant-associated prokaryotes.</title>
        <authorList>
            <person name="Whitman W."/>
        </authorList>
    </citation>
    <scope>NUCLEOTIDE SEQUENCE</scope>
    <source>
        <strain evidence="1">USDA 406</strain>
    </source>
</reference>
<dbReference type="Proteomes" id="UP000673383">
    <property type="component" value="Unassembled WGS sequence"/>
</dbReference>
<evidence type="ECO:0000313" key="1">
    <source>
        <dbReference type="EMBL" id="MBP1299680.1"/>
    </source>
</evidence>
<organism evidence="1 3">
    <name type="scientific">Bradyrhizobium elkanii</name>
    <dbReference type="NCBI Taxonomy" id="29448"/>
    <lineage>
        <taxon>Bacteria</taxon>
        <taxon>Pseudomonadati</taxon>
        <taxon>Pseudomonadota</taxon>
        <taxon>Alphaproteobacteria</taxon>
        <taxon>Hyphomicrobiales</taxon>
        <taxon>Nitrobacteraceae</taxon>
        <taxon>Bradyrhizobium</taxon>
    </lineage>
</organism>
<gene>
    <name evidence="2" type="ORF">ABIF29_001554</name>
    <name evidence="1" type="ORF">JOH49_009433</name>
</gene>
<sequence>MRATASAVLHFEWDANVEFTEEAIEGAAFGVLVAGLLDSPLPDRLPDWAAARI</sequence>
<dbReference type="EMBL" id="JBGBZA010000002">
    <property type="protein sequence ID" value="MEY9314755.1"/>
    <property type="molecule type" value="Genomic_DNA"/>
</dbReference>
<evidence type="ECO:0000313" key="2">
    <source>
        <dbReference type="EMBL" id="MEY9314755.1"/>
    </source>
</evidence>
<keyword evidence="4" id="KW-1185">Reference proteome</keyword>